<evidence type="ECO:0000313" key="1">
    <source>
        <dbReference type="EMBL" id="GAI69912.1"/>
    </source>
</evidence>
<comment type="caution">
    <text evidence="1">The sequence shown here is derived from an EMBL/GenBank/DDBJ whole genome shotgun (WGS) entry which is preliminary data.</text>
</comment>
<sequence>MSHLSGRMMVVELDIVSVGAGTTVVPIRPQVRGIEWEIIWAIGKQDDGAVVHGWQWLDPENPAGVSLYGVLGDANVALPLGALDSDLPNVSMGPWWATWDRYPQYYFEASAVGKTGKIIAIIIESAGYEDLQ</sequence>
<dbReference type="AlphaFoldDB" id="X1QMZ3"/>
<accession>X1QMZ3</accession>
<proteinExistence type="predicted"/>
<reference evidence="1" key="1">
    <citation type="journal article" date="2014" name="Front. Microbiol.">
        <title>High frequency of phylogenetically diverse reductive dehalogenase-homologous genes in deep subseafloor sedimentary metagenomes.</title>
        <authorList>
            <person name="Kawai M."/>
            <person name="Futagami T."/>
            <person name="Toyoda A."/>
            <person name="Takaki Y."/>
            <person name="Nishi S."/>
            <person name="Hori S."/>
            <person name="Arai W."/>
            <person name="Tsubouchi T."/>
            <person name="Morono Y."/>
            <person name="Uchiyama I."/>
            <person name="Ito T."/>
            <person name="Fujiyama A."/>
            <person name="Inagaki F."/>
            <person name="Takami H."/>
        </authorList>
    </citation>
    <scope>NUCLEOTIDE SEQUENCE</scope>
    <source>
        <strain evidence="1">Expedition CK06-06</strain>
    </source>
</reference>
<protein>
    <submittedName>
        <fullName evidence="1">Uncharacterized protein</fullName>
    </submittedName>
</protein>
<organism evidence="1">
    <name type="scientific">marine sediment metagenome</name>
    <dbReference type="NCBI Taxonomy" id="412755"/>
    <lineage>
        <taxon>unclassified sequences</taxon>
        <taxon>metagenomes</taxon>
        <taxon>ecological metagenomes</taxon>
    </lineage>
</organism>
<name>X1QMZ3_9ZZZZ</name>
<dbReference type="EMBL" id="BARW01000092">
    <property type="protein sequence ID" value="GAI69912.1"/>
    <property type="molecule type" value="Genomic_DNA"/>
</dbReference>
<gene>
    <name evidence="1" type="ORF">S12H4_00669</name>
</gene>